<name>A0A4W2C1K0_BOBOX</name>
<proteinExistence type="predicted"/>
<evidence type="ECO:0000256" key="1">
    <source>
        <dbReference type="SAM" id="Phobius"/>
    </source>
</evidence>
<organism evidence="2 3">
    <name type="scientific">Bos indicus x Bos taurus</name>
    <name type="common">Hybrid cattle</name>
    <dbReference type="NCBI Taxonomy" id="30522"/>
    <lineage>
        <taxon>Eukaryota</taxon>
        <taxon>Metazoa</taxon>
        <taxon>Chordata</taxon>
        <taxon>Craniata</taxon>
        <taxon>Vertebrata</taxon>
        <taxon>Euteleostomi</taxon>
        <taxon>Mammalia</taxon>
        <taxon>Eutheria</taxon>
        <taxon>Laurasiatheria</taxon>
        <taxon>Artiodactyla</taxon>
        <taxon>Ruminantia</taxon>
        <taxon>Pecora</taxon>
        <taxon>Bovidae</taxon>
        <taxon>Bovinae</taxon>
        <taxon>Bos</taxon>
    </lineage>
</organism>
<dbReference type="PANTHER" id="PTHR31666">
    <property type="entry name" value="PROTEIN CXORF40A-RELATED"/>
    <property type="match status" value="1"/>
</dbReference>
<protein>
    <submittedName>
        <fullName evidence="2">Uncharacterized protein</fullName>
    </submittedName>
</protein>
<reference evidence="2" key="3">
    <citation type="submission" date="2025-09" db="UniProtKB">
        <authorList>
            <consortium name="Ensembl"/>
        </authorList>
    </citation>
    <scope>IDENTIFICATION</scope>
</reference>
<reference evidence="2" key="2">
    <citation type="submission" date="2025-08" db="UniProtKB">
        <authorList>
            <consortium name="Ensembl"/>
        </authorList>
    </citation>
    <scope>IDENTIFICATION</scope>
</reference>
<keyword evidence="1" id="KW-1133">Transmembrane helix</keyword>
<feature type="transmembrane region" description="Helical" evidence="1">
    <location>
        <begin position="12"/>
        <end position="30"/>
    </location>
</feature>
<evidence type="ECO:0000313" key="2">
    <source>
        <dbReference type="Ensembl" id="ENSBIXP00000000145.1"/>
    </source>
</evidence>
<accession>A0A4W2C1K0</accession>
<evidence type="ECO:0000313" key="3">
    <source>
        <dbReference type="Proteomes" id="UP000314981"/>
    </source>
</evidence>
<reference evidence="3" key="1">
    <citation type="submission" date="2018-11" db="EMBL/GenBank/DDBJ databases">
        <title>Haplotype-resolved cattle genomes.</title>
        <authorList>
            <person name="Low W.Y."/>
            <person name="Tearle R."/>
            <person name="Bickhart D.M."/>
            <person name="Rosen B.D."/>
            <person name="Koren S."/>
            <person name="Rhie A."/>
            <person name="Hiendleder S."/>
            <person name="Phillippy A.M."/>
            <person name="Smith T.P.L."/>
            <person name="Williams J.L."/>
        </authorList>
    </citation>
    <scope>NUCLEOTIDE SEQUENCE [LARGE SCALE GENOMIC DNA]</scope>
</reference>
<sequence>MPTQIQALGEKFGHGVIVGLVVIGGTLLCLENLGPNQVQELENQALLPDLQQKYMTALANPRWLLQPIPGRGRKGIFQVDIPQHLILFGQEAC</sequence>
<keyword evidence="1" id="KW-0472">Membrane</keyword>
<dbReference type="Proteomes" id="UP000314981">
    <property type="component" value="Unassembled WGS sequence"/>
</dbReference>
<dbReference type="OMA" id="RWLREPI"/>
<dbReference type="PANTHER" id="PTHR31666:SF0">
    <property type="entry name" value="PROTEIN EOLA1-RELATED"/>
    <property type="match status" value="1"/>
</dbReference>
<dbReference type="InterPro" id="IPR033615">
    <property type="entry name" value="EOLA1/EOLA2"/>
</dbReference>
<dbReference type="AlphaFoldDB" id="A0A4W2C1K0"/>
<keyword evidence="3" id="KW-1185">Reference proteome</keyword>
<dbReference type="Ensembl" id="ENSBIXT00000053723.1">
    <property type="protein sequence ID" value="ENSBIXP00000000145.1"/>
    <property type="gene ID" value="ENSBIXG00000030206.1"/>
</dbReference>
<keyword evidence="1" id="KW-0812">Transmembrane</keyword>